<evidence type="ECO:0000313" key="2">
    <source>
        <dbReference type="Proteomes" id="UP000054018"/>
    </source>
</evidence>
<protein>
    <submittedName>
        <fullName evidence="1">Uncharacterized protein</fullName>
    </submittedName>
</protein>
<dbReference type="EMBL" id="KN833688">
    <property type="protein sequence ID" value="KIK29674.1"/>
    <property type="molecule type" value="Genomic_DNA"/>
</dbReference>
<name>A0A0C9ZUI5_9AGAM</name>
<organism evidence="1 2">
    <name type="scientific">Pisolithus microcarpus 441</name>
    <dbReference type="NCBI Taxonomy" id="765257"/>
    <lineage>
        <taxon>Eukaryota</taxon>
        <taxon>Fungi</taxon>
        <taxon>Dikarya</taxon>
        <taxon>Basidiomycota</taxon>
        <taxon>Agaricomycotina</taxon>
        <taxon>Agaricomycetes</taxon>
        <taxon>Agaricomycetidae</taxon>
        <taxon>Boletales</taxon>
        <taxon>Sclerodermatineae</taxon>
        <taxon>Pisolithaceae</taxon>
        <taxon>Pisolithus</taxon>
    </lineage>
</organism>
<dbReference type="HOGENOM" id="CLU_2979994_0_0_1"/>
<proteinExistence type="predicted"/>
<keyword evidence="2" id="KW-1185">Reference proteome</keyword>
<dbReference type="AlphaFoldDB" id="A0A0C9ZUI5"/>
<reference evidence="2" key="2">
    <citation type="submission" date="2015-01" db="EMBL/GenBank/DDBJ databases">
        <title>Evolutionary Origins and Diversification of the Mycorrhizal Mutualists.</title>
        <authorList>
            <consortium name="DOE Joint Genome Institute"/>
            <consortium name="Mycorrhizal Genomics Consortium"/>
            <person name="Kohler A."/>
            <person name="Kuo A."/>
            <person name="Nagy L.G."/>
            <person name="Floudas D."/>
            <person name="Copeland A."/>
            <person name="Barry K.W."/>
            <person name="Cichocki N."/>
            <person name="Veneault-Fourrey C."/>
            <person name="LaButti K."/>
            <person name="Lindquist E.A."/>
            <person name="Lipzen A."/>
            <person name="Lundell T."/>
            <person name="Morin E."/>
            <person name="Murat C."/>
            <person name="Riley R."/>
            <person name="Ohm R."/>
            <person name="Sun H."/>
            <person name="Tunlid A."/>
            <person name="Henrissat B."/>
            <person name="Grigoriev I.V."/>
            <person name="Hibbett D.S."/>
            <person name="Martin F."/>
        </authorList>
    </citation>
    <scope>NUCLEOTIDE SEQUENCE [LARGE SCALE GENOMIC DNA]</scope>
    <source>
        <strain evidence="2">441</strain>
    </source>
</reference>
<accession>A0A0C9ZUI5</accession>
<evidence type="ECO:0000313" key="1">
    <source>
        <dbReference type="EMBL" id="KIK29674.1"/>
    </source>
</evidence>
<sequence>MQDTTDQLLNAQSCVAFDPLTYFQHYDLGYGIAALTNESSHGIPSRAVGFFGCRQNLI</sequence>
<dbReference type="Proteomes" id="UP000054018">
    <property type="component" value="Unassembled WGS sequence"/>
</dbReference>
<reference evidence="1 2" key="1">
    <citation type="submission" date="2014-04" db="EMBL/GenBank/DDBJ databases">
        <authorList>
            <consortium name="DOE Joint Genome Institute"/>
            <person name="Kuo A."/>
            <person name="Kohler A."/>
            <person name="Costa M.D."/>
            <person name="Nagy L.G."/>
            <person name="Floudas D."/>
            <person name="Copeland A."/>
            <person name="Barry K.W."/>
            <person name="Cichocki N."/>
            <person name="Veneault-Fourrey C."/>
            <person name="LaButti K."/>
            <person name="Lindquist E.A."/>
            <person name="Lipzen A."/>
            <person name="Lundell T."/>
            <person name="Morin E."/>
            <person name="Murat C."/>
            <person name="Sun H."/>
            <person name="Tunlid A."/>
            <person name="Henrissat B."/>
            <person name="Grigoriev I.V."/>
            <person name="Hibbett D.S."/>
            <person name="Martin F."/>
            <person name="Nordberg H.P."/>
            <person name="Cantor M.N."/>
            <person name="Hua S.X."/>
        </authorList>
    </citation>
    <scope>NUCLEOTIDE SEQUENCE [LARGE SCALE GENOMIC DNA]</scope>
    <source>
        <strain evidence="1 2">441</strain>
    </source>
</reference>
<gene>
    <name evidence="1" type="ORF">PISMIDRAFT_671611</name>
</gene>